<dbReference type="Proteomes" id="UP000469452">
    <property type="component" value="Unassembled WGS sequence"/>
</dbReference>
<accession>A0A6A4Z4E4</accession>
<feature type="region of interest" description="Disordered" evidence="1">
    <location>
        <begin position="326"/>
        <end position="397"/>
    </location>
</feature>
<proteinExistence type="predicted"/>
<evidence type="ECO:0008006" key="4">
    <source>
        <dbReference type="Google" id="ProtNLM"/>
    </source>
</evidence>
<feature type="compositionally biased region" description="Polar residues" evidence="1">
    <location>
        <begin position="363"/>
        <end position="384"/>
    </location>
</feature>
<reference evidence="2 3" key="1">
    <citation type="submission" date="2019-06" db="EMBL/GenBank/DDBJ databases">
        <title>Genomics analysis of Aphanomyces spp. identifies a new class of oomycete effector associated with host adaptation.</title>
        <authorList>
            <person name="Gaulin E."/>
        </authorList>
    </citation>
    <scope>NUCLEOTIDE SEQUENCE [LARGE SCALE GENOMIC DNA]</scope>
    <source>
        <strain evidence="2 3">E</strain>
    </source>
</reference>
<sequence>MWRKQSIAKEPAKALLSISRYKEKVCRAFTGSVFTCSSLATQRGESMNSVIKENGFKKKELRRFNLLQLAEHLWSIFQRQEIKACDELVTLLVAKRRWSNYVDGLWRANVLKAETLPHVTEVGGIWYVSGSHFDDVADAAHRIVLGQEGGHPSCDCYEFKSSKIPCAGICQVFCRIDAPLLCLANLHPRWRLESHPMYSSALCRLNINDPAARPSDAANSVLNSTSNTPAIARGVSMQSYEKVKVPATTGERIMKIRDMCTRIENAVASTPHTYRLFMANLSTWVDGLRQSGYSGGLEPFTMPQYTSPPELIDVVDETRQAAANAVRGVAPPKKSSEKSKSCANKSVLSYRTGHPRKRKRTVSAPSSATQEARPPSESSVSSRGRLQRAKQFDNFVV</sequence>
<organism evidence="2 3">
    <name type="scientific">Aphanomyces astaci</name>
    <name type="common">Crayfish plague agent</name>
    <dbReference type="NCBI Taxonomy" id="112090"/>
    <lineage>
        <taxon>Eukaryota</taxon>
        <taxon>Sar</taxon>
        <taxon>Stramenopiles</taxon>
        <taxon>Oomycota</taxon>
        <taxon>Saprolegniomycetes</taxon>
        <taxon>Saprolegniales</taxon>
        <taxon>Verrucalvaceae</taxon>
        <taxon>Aphanomyces</taxon>
    </lineage>
</organism>
<dbReference type="VEuPathDB" id="FungiDB:H257_18793"/>
<evidence type="ECO:0000256" key="1">
    <source>
        <dbReference type="SAM" id="MobiDB-lite"/>
    </source>
</evidence>
<comment type="caution">
    <text evidence="2">The sequence shown here is derived from an EMBL/GenBank/DDBJ whole genome shotgun (WGS) entry which is preliminary data.</text>
</comment>
<dbReference type="AlphaFoldDB" id="A0A6A4Z4E4"/>
<gene>
    <name evidence="2" type="ORF">AaE_015151</name>
</gene>
<protein>
    <recommendedName>
        <fullName evidence="4">SWIM-type domain-containing protein</fullName>
    </recommendedName>
</protein>
<name>A0A6A4Z4E4_APHAT</name>
<dbReference type="EMBL" id="VJMI01020544">
    <property type="protein sequence ID" value="KAF0704006.1"/>
    <property type="molecule type" value="Genomic_DNA"/>
</dbReference>
<evidence type="ECO:0000313" key="2">
    <source>
        <dbReference type="EMBL" id="KAF0704006.1"/>
    </source>
</evidence>
<evidence type="ECO:0000313" key="3">
    <source>
        <dbReference type="Proteomes" id="UP000469452"/>
    </source>
</evidence>